<dbReference type="AlphaFoldDB" id="A0A915HZ81"/>
<keyword evidence="1" id="KW-1185">Reference proteome</keyword>
<evidence type="ECO:0000313" key="2">
    <source>
        <dbReference type="WBParaSite" id="nRc.2.0.1.t07195-RA"/>
    </source>
</evidence>
<dbReference type="Gene3D" id="1.20.58.900">
    <property type="match status" value="1"/>
</dbReference>
<dbReference type="Proteomes" id="UP000887565">
    <property type="component" value="Unplaced"/>
</dbReference>
<sequence length="126" mass="13781">MMEESVMKKFISEDSATVTSLCSAVEVCLAQGLKSRVFGLFGRPTSSLALVYQIADMCPPATSILNKVIAAEKQSFADQKYALTKAQPAQQKKCFHSIFSKGYKICSPKNIEESSTEDNFISIINA</sequence>
<evidence type="ECO:0000313" key="1">
    <source>
        <dbReference type="Proteomes" id="UP000887565"/>
    </source>
</evidence>
<name>A0A915HZ81_ROMCU</name>
<organism evidence="1 2">
    <name type="scientific">Romanomermis culicivorax</name>
    <name type="common">Nematode worm</name>
    <dbReference type="NCBI Taxonomy" id="13658"/>
    <lineage>
        <taxon>Eukaryota</taxon>
        <taxon>Metazoa</taxon>
        <taxon>Ecdysozoa</taxon>
        <taxon>Nematoda</taxon>
        <taxon>Enoplea</taxon>
        <taxon>Dorylaimia</taxon>
        <taxon>Mermithida</taxon>
        <taxon>Mermithoidea</taxon>
        <taxon>Mermithidae</taxon>
        <taxon>Romanomermis</taxon>
    </lineage>
</organism>
<accession>A0A915HZ81</accession>
<protein>
    <submittedName>
        <fullName evidence="2">Uncharacterized protein</fullName>
    </submittedName>
</protein>
<dbReference type="InterPro" id="IPR037213">
    <property type="entry name" value="Run_dom_sf"/>
</dbReference>
<reference evidence="2" key="1">
    <citation type="submission" date="2022-11" db="UniProtKB">
        <authorList>
            <consortium name="WormBaseParasite"/>
        </authorList>
    </citation>
    <scope>IDENTIFICATION</scope>
</reference>
<proteinExistence type="predicted"/>
<dbReference type="SUPFAM" id="SSF140741">
    <property type="entry name" value="RUN domain-like"/>
    <property type="match status" value="1"/>
</dbReference>
<dbReference type="WBParaSite" id="nRc.2.0.1.t07195-RA">
    <property type="protein sequence ID" value="nRc.2.0.1.t07195-RA"/>
    <property type="gene ID" value="nRc.2.0.1.g07195"/>
</dbReference>